<evidence type="ECO:0000313" key="1">
    <source>
        <dbReference type="EMBL" id="EDU99028.1"/>
    </source>
</evidence>
<sequence>MTNPVYRHEAEYRNTVVSQWLDDRNDLSQSGLDQVSWKN</sequence>
<organism evidence="1 2">
    <name type="scientific">Phocaeicola coprocola DSM 17136</name>
    <dbReference type="NCBI Taxonomy" id="470145"/>
    <lineage>
        <taxon>Bacteria</taxon>
        <taxon>Pseudomonadati</taxon>
        <taxon>Bacteroidota</taxon>
        <taxon>Bacteroidia</taxon>
        <taxon>Bacteroidales</taxon>
        <taxon>Bacteroidaceae</taxon>
        <taxon>Phocaeicola</taxon>
    </lineage>
</organism>
<evidence type="ECO:0000313" key="2">
    <source>
        <dbReference type="Proteomes" id="UP000003146"/>
    </source>
</evidence>
<comment type="caution">
    <text evidence="1">The sequence shown here is derived from an EMBL/GenBank/DDBJ whole genome shotgun (WGS) entry which is preliminary data.</text>
</comment>
<reference evidence="1 2" key="1">
    <citation type="submission" date="2008-04" db="EMBL/GenBank/DDBJ databases">
        <title>Draft genome sequence of Bacteroides coprocola (DSM 17136).</title>
        <authorList>
            <person name="Sudarsanam P."/>
            <person name="Ley R."/>
            <person name="Guruge J."/>
            <person name="Turnbaugh P.J."/>
            <person name="Mahowald M."/>
            <person name="Liep D."/>
            <person name="Gordon J."/>
        </authorList>
    </citation>
    <scope>NUCLEOTIDE SEQUENCE [LARGE SCALE GENOMIC DNA]</scope>
    <source>
        <strain evidence="1 2">DSM 17136</strain>
    </source>
</reference>
<protein>
    <submittedName>
        <fullName evidence="1">Uncharacterized protein</fullName>
    </submittedName>
</protein>
<proteinExistence type="predicted"/>
<accession>B3JPZ9</accession>
<dbReference type="HOGENOM" id="CLU_3304572_0_0_10"/>
<dbReference type="EMBL" id="ABIY02000124">
    <property type="protein sequence ID" value="EDU99028.1"/>
    <property type="molecule type" value="Genomic_DNA"/>
</dbReference>
<dbReference type="AlphaFoldDB" id="B3JPZ9"/>
<gene>
    <name evidence="1" type="ORF">BACCOP_04031</name>
</gene>
<dbReference type="STRING" id="470145.BACCOP_04031"/>
<dbReference type="Proteomes" id="UP000003146">
    <property type="component" value="Unassembled WGS sequence"/>
</dbReference>
<reference evidence="1 2" key="2">
    <citation type="submission" date="2008-04" db="EMBL/GenBank/DDBJ databases">
        <authorList>
            <person name="Fulton L."/>
            <person name="Clifton S."/>
            <person name="Fulton B."/>
            <person name="Xu J."/>
            <person name="Minx P."/>
            <person name="Pepin K.H."/>
            <person name="Johnson M."/>
            <person name="Thiruvilangam P."/>
            <person name="Bhonagiri V."/>
            <person name="Nash W.E."/>
            <person name="Mardis E.R."/>
            <person name="Wilson R.K."/>
        </authorList>
    </citation>
    <scope>NUCLEOTIDE SEQUENCE [LARGE SCALE GENOMIC DNA]</scope>
    <source>
        <strain evidence="1 2">DSM 17136</strain>
    </source>
</reference>
<name>B3JPZ9_9BACT</name>